<keyword evidence="3" id="KW-0863">Zinc-finger</keyword>
<accession>Q9XVC7</accession>
<keyword evidence="4" id="KW-0862">Zinc</keyword>
<evidence type="ECO:0000256" key="2">
    <source>
        <dbReference type="ARBA" id="ARBA00022723"/>
    </source>
</evidence>
<dbReference type="GO" id="GO:0008270">
    <property type="term" value="F:zinc ion binding"/>
    <property type="evidence" value="ECO:0007669"/>
    <property type="project" value="UniProtKB-KW"/>
</dbReference>
<name>Q9XVC7_CAEEL</name>
<keyword evidence="7" id="KW-0804">Transcription</keyword>
<dbReference type="InterPro" id="IPR013088">
    <property type="entry name" value="Znf_NHR/GATA"/>
</dbReference>
<keyword evidence="14" id="KW-1185">Reference proteome</keyword>
<sequence>MERSYTEKAACQVCQSTERTRLYFGITSCAACAAFFRRSDGIQYMCTANNSCTIAYDIKFFCRACRYESCVRAGMRRDNVRKHRTHQNQAATPGAVIPELHLRLTPTDSLGSSSSSRSTSPDDSEEFSDILDNTLHVSSITDLMIVSAHHEGSSTESCLNCPGVDMLDKEDVEVLLKYFKFSNTWIDSIFASLISPNQVELIQCDHEDIAKFINHSKSTLGFSLSHLNLNIIEYSVFKSFCIWKLVYHETSIAMKIMAQEHFEGVTSALRKYYRKESKMNDLEVATRIGDITLQIITVSNLYNDMIRLYHQIGVEF</sequence>
<dbReference type="Proteomes" id="UP000001940">
    <property type="component" value="Chromosome I"/>
</dbReference>
<dbReference type="InterPro" id="IPR000536">
    <property type="entry name" value="Nucl_hrmn_rcpt_lig-bd"/>
</dbReference>
<reference evidence="13 14" key="1">
    <citation type="journal article" date="1998" name="Science">
        <title>Genome sequence of the nematode C. elegans: a platform for investigating biology.</title>
        <authorList>
            <consortium name="The C. elegans sequencing consortium"/>
            <person name="Sulson J.E."/>
            <person name="Waterston R."/>
        </authorList>
    </citation>
    <scope>NUCLEOTIDE SEQUENCE [LARGE SCALE GENOMIC DNA]</scope>
    <source>
        <strain evidence="13 14">Bristol N2</strain>
    </source>
</reference>
<dbReference type="Gene3D" id="1.10.565.10">
    <property type="entry name" value="Retinoid X Receptor"/>
    <property type="match status" value="1"/>
</dbReference>
<evidence type="ECO:0000313" key="15">
    <source>
        <dbReference type="WormBase" id="C27C7.3"/>
    </source>
</evidence>
<dbReference type="InterPro" id="IPR035500">
    <property type="entry name" value="NHR-like_dom_sf"/>
</dbReference>
<evidence type="ECO:0000256" key="10">
    <source>
        <dbReference type="SAM" id="MobiDB-lite"/>
    </source>
</evidence>
<dbReference type="PhylomeDB" id="Q9XVC7"/>
<dbReference type="SMART" id="SM00399">
    <property type="entry name" value="ZnF_C4"/>
    <property type="match status" value="1"/>
</dbReference>
<proteinExistence type="inferred from homology"/>
<dbReference type="FunCoup" id="Q9XVC7">
    <property type="interactions" value="173"/>
</dbReference>
<gene>
    <name evidence="13 15" type="primary">nhr-74</name>
    <name evidence="15" type="ORF">C27C7.3</name>
    <name evidence="13" type="ORF">CELE_C27C7.3</name>
</gene>
<evidence type="ECO:0000313" key="14">
    <source>
        <dbReference type="Proteomes" id="UP000001940"/>
    </source>
</evidence>
<dbReference type="Bgee" id="WBGene00003664">
    <property type="expression patterns" value="Expressed in larva and 2 other cell types or tissues"/>
</dbReference>
<keyword evidence="6" id="KW-0238">DNA-binding</keyword>
<dbReference type="SMR" id="Q9XVC7"/>
<dbReference type="PaxDb" id="6239-C27C7.3"/>
<dbReference type="GO" id="GO:0043565">
    <property type="term" value="F:sequence-specific DNA binding"/>
    <property type="evidence" value="ECO:0007669"/>
    <property type="project" value="InterPro"/>
</dbReference>
<evidence type="ECO:0000259" key="11">
    <source>
        <dbReference type="PROSITE" id="PS51030"/>
    </source>
</evidence>
<evidence type="ECO:0000256" key="3">
    <source>
        <dbReference type="ARBA" id="ARBA00022771"/>
    </source>
</evidence>
<dbReference type="InterPro" id="IPR001628">
    <property type="entry name" value="Znf_hrmn_rcpt"/>
</dbReference>
<evidence type="ECO:0000256" key="6">
    <source>
        <dbReference type="ARBA" id="ARBA00023125"/>
    </source>
</evidence>
<dbReference type="STRING" id="6239.C27C7.3.1"/>
<dbReference type="PIR" id="T19522">
    <property type="entry name" value="T19522"/>
</dbReference>
<evidence type="ECO:0000256" key="4">
    <source>
        <dbReference type="ARBA" id="ARBA00022833"/>
    </source>
</evidence>
<dbReference type="PANTHER" id="PTHR46397">
    <property type="entry name" value="NUCLEAR HORMONE RECEPTOR FAMILY-RELATED"/>
    <property type="match status" value="1"/>
</dbReference>
<dbReference type="AGR" id="WB:WBGene00003664"/>
<dbReference type="RefSeq" id="NP_492919.2">
    <property type="nucleotide sequence ID" value="NM_060518.4"/>
</dbReference>
<dbReference type="HOGENOM" id="CLU_066719_0_0_1"/>
<dbReference type="EMBL" id="BX284601">
    <property type="protein sequence ID" value="CAB03929.2"/>
    <property type="molecule type" value="Genomic_DNA"/>
</dbReference>
<protein>
    <submittedName>
        <fullName evidence="13">Nuclear receptor domain-containing protein</fullName>
    </submittedName>
</protein>
<dbReference type="eggNOG" id="KOG3575">
    <property type="taxonomic scope" value="Eukaryota"/>
</dbReference>
<evidence type="ECO:0000256" key="1">
    <source>
        <dbReference type="ARBA" id="ARBA00005993"/>
    </source>
</evidence>
<evidence type="ECO:0000256" key="5">
    <source>
        <dbReference type="ARBA" id="ARBA00023015"/>
    </source>
</evidence>
<dbReference type="SUPFAM" id="SSF48508">
    <property type="entry name" value="Nuclear receptor ligand-binding domain"/>
    <property type="match status" value="1"/>
</dbReference>
<feature type="domain" description="Nuclear receptor" evidence="11">
    <location>
        <begin position="8"/>
        <end position="82"/>
    </location>
</feature>
<evidence type="ECO:0000256" key="7">
    <source>
        <dbReference type="ARBA" id="ARBA00023163"/>
    </source>
</evidence>
<dbReference type="InParanoid" id="Q9XVC7"/>
<dbReference type="Gene3D" id="3.30.50.10">
    <property type="entry name" value="Erythroid Transcription Factor GATA-1, subunit A"/>
    <property type="match status" value="1"/>
</dbReference>
<dbReference type="CTD" id="191723"/>
<evidence type="ECO:0000256" key="8">
    <source>
        <dbReference type="ARBA" id="ARBA00023170"/>
    </source>
</evidence>
<keyword evidence="9" id="KW-0539">Nucleus</keyword>
<dbReference type="Pfam" id="PF00105">
    <property type="entry name" value="zf-C4"/>
    <property type="match status" value="1"/>
</dbReference>
<feature type="compositionally biased region" description="Low complexity" evidence="10">
    <location>
        <begin position="105"/>
        <end position="121"/>
    </location>
</feature>
<evidence type="ECO:0000256" key="9">
    <source>
        <dbReference type="ARBA" id="ARBA00023242"/>
    </source>
</evidence>
<keyword evidence="8 13" id="KW-0675">Receptor</keyword>
<dbReference type="WormBase" id="C27C7.3">
    <property type="protein sequence ID" value="CE34263"/>
    <property type="gene ID" value="WBGene00003664"/>
    <property type="gene designation" value="nhr-74"/>
</dbReference>
<dbReference type="PANTHER" id="PTHR46397:SF3">
    <property type="entry name" value="NR LBD DOMAIN-CONTAINING PROTEIN-RELATED"/>
    <property type="match status" value="1"/>
</dbReference>
<organism evidence="13 14">
    <name type="scientific">Caenorhabditis elegans</name>
    <dbReference type="NCBI Taxonomy" id="6239"/>
    <lineage>
        <taxon>Eukaryota</taxon>
        <taxon>Metazoa</taxon>
        <taxon>Ecdysozoa</taxon>
        <taxon>Nematoda</taxon>
        <taxon>Chromadorea</taxon>
        <taxon>Rhabditida</taxon>
        <taxon>Rhabditina</taxon>
        <taxon>Rhabditomorpha</taxon>
        <taxon>Rhabditoidea</taxon>
        <taxon>Rhabditidae</taxon>
        <taxon>Peloderinae</taxon>
        <taxon>Caenorhabditis</taxon>
    </lineage>
</organism>
<dbReference type="PROSITE" id="PS00031">
    <property type="entry name" value="NUCLEAR_REC_DBD_1"/>
    <property type="match status" value="1"/>
</dbReference>
<keyword evidence="2" id="KW-0479">Metal-binding</keyword>
<dbReference type="KEGG" id="cel:CELE_C27C7.3"/>
<dbReference type="GO" id="GO:0003700">
    <property type="term" value="F:DNA-binding transcription factor activity"/>
    <property type="evidence" value="ECO:0007669"/>
    <property type="project" value="InterPro"/>
</dbReference>
<evidence type="ECO:0000313" key="13">
    <source>
        <dbReference type="EMBL" id="CAB03929.2"/>
    </source>
</evidence>
<feature type="domain" description="NR LBD" evidence="12">
    <location>
        <begin position="92"/>
        <end position="316"/>
    </location>
</feature>
<dbReference type="PROSITE" id="PS51843">
    <property type="entry name" value="NR_LBD"/>
    <property type="match status" value="1"/>
</dbReference>
<dbReference type="GeneID" id="191723"/>
<dbReference type="AlphaFoldDB" id="Q9XVC7"/>
<dbReference type="UCSC" id="C27C7.3">
    <property type="organism name" value="c. elegans"/>
</dbReference>
<keyword evidence="5" id="KW-0805">Transcription regulation</keyword>
<evidence type="ECO:0000259" key="12">
    <source>
        <dbReference type="PROSITE" id="PS51843"/>
    </source>
</evidence>
<dbReference type="SUPFAM" id="SSF57716">
    <property type="entry name" value="Glucocorticoid receptor-like (DNA-binding domain)"/>
    <property type="match status" value="1"/>
</dbReference>
<comment type="similarity">
    <text evidence="1">Belongs to the nuclear hormone receptor family.</text>
</comment>
<feature type="region of interest" description="Disordered" evidence="10">
    <location>
        <begin position="105"/>
        <end position="126"/>
    </location>
</feature>
<dbReference type="PROSITE" id="PS51030">
    <property type="entry name" value="NUCLEAR_REC_DBD_2"/>
    <property type="match status" value="1"/>
</dbReference>
<dbReference type="SMART" id="SM00430">
    <property type="entry name" value="HOLI"/>
    <property type="match status" value="1"/>
</dbReference>